<keyword evidence="7" id="KW-0963">Cytoplasm</keyword>
<dbReference type="GO" id="GO:0140932">
    <property type="term" value="F:5'-(N(7)-methyl 5'-triphosphoguanosine)-[mRNA] diphosphatase activity"/>
    <property type="evidence" value="ECO:0007669"/>
    <property type="project" value="UniProtKB-EC"/>
</dbReference>
<name>A0A9P0XJR1_PIEBR</name>
<dbReference type="FunFam" id="3.30.200.40:FF:000001">
    <property type="entry name" value="m7GpppX diphosphatase"/>
    <property type="match status" value="1"/>
</dbReference>
<evidence type="ECO:0000256" key="2">
    <source>
        <dbReference type="ARBA" id="ARBA00004496"/>
    </source>
</evidence>
<dbReference type="AlphaFoldDB" id="A0A9P0XJR1"/>
<evidence type="ECO:0000256" key="1">
    <source>
        <dbReference type="ARBA" id="ARBA00004123"/>
    </source>
</evidence>
<gene>
    <name evidence="21" type="ORF">PIBRA_LOCUS13223</name>
</gene>
<sequence length="699" mass="80753">MSDDNCQSNAVETPCAKKIKIDDQNGNGENENQIELKKFIPTKILNNNTSKKIVSVLGNFKDKSGVGIVILEKKAFKEQDLSSEGYFSCDTKVHPFFQNDIYGNFECYPISSVNGVKTTTIYPATEKHISKYTKQEVHLILETPACYNTLTLPHLQKEQFTLQWVYNILEGKSEQDRIVYNNTCETNGFVLVPDLKWDGLTKETLYLLAIVRQRGIKSIRELDDRHLPLLKNIRDEGKKAILDKYNLPSSQLRIYLHYQPSFYHLHIHFTYIQHEAPGIYAEKSHLLDTVINNIEIMNDYYKKVTLPFTIREMDTLFNIYETNGYVKKIKADVIDNDGFKRSNSLSSIESLSDYSDEESDVTCCIPIEEFCYIIPNSMSCLKVDKNTISFRILTEPKNGGGFYSEFLPTDTIDNKPKVNNMNINLKANEDIQIVCANCSNMISNNFVKFDRILELPTSNLDMSEWFCHNHSHGNTSETIVLQPQKLDFLHRLTFFVINNNLLTDKANKFNLQREIYHCNRCLAWLGIKKKDTVQLYNSEVKISHNNEETYAFTHKNSTDNISIDDFIYTIENMMNEFNLGLQYTIMYKIVLECLISASNKQYVLLWIMDKELQVLRNTDDLILNEKIKLQSTVLTKVLYKIESSLNTEVEAWLADPSVISTDISKSMFTRGVAHLEKMSLKVPEMFRYTNGYCVSYLKV</sequence>
<evidence type="ECO:0000256" key="20">
    <source>
        <dbReference type="ARBA" id="ARBA00048222"/>
    </source>
</evidence>
<evidence type="ECO:0000256" key="16">
    <source>
        <dbReference type="ARBA" id="ARBA00030609"/>
    </source>
</evidence>
<dbReference type="Proteomes" id="UP001152562">
    <property type="component" value="Unassembled WGS sequence"/>
</dbReference>
<dbReference type="GO" id="GO:0005634">
    <property type="term" value="C:nucleus"/>
    <property type="evidence" value="ECO:0007669"/>
    <property type="project" value="UniProtKB-SubCell"/>
</dbReference>
<dbReference type="SUPFAM" id="SSF102860">
    <property type="entry name" value="mRNA decapping enzyme DcpS N-terminal domain"/>
    <property type="match status" value="1"/>
</dbReference>
<dbReference type="InterPro" id="IPR036265">
    <property type="entry name" value="HIT-like_sf"/>
</dbReference>
<evidence type="ECO:0000256" key="15">
    <source>
        <dbReference type="ARBA" id="ARBA00030042"/>
    </source>
</evidence>
<dbReference type="GO" id="GO:0000932">
    <property type="term" value="C:P-body"/>
    <property type="evidence" value="ECO:0007669"/>
    <property type="project" value="TreeGrafter"/>
</dbReference>
<comment type="subcellular location">
    <subcellularLocation>
        <location evidence="2">Cytoplasm</location>
    </subcellularLocation>
    <subcellularLocation>
        <location evidence="1">Nucleus</location>
    </subcellularLocation>
</comment>
<dbReference type="InterPro" id="IPR011145">
    <property type="entry name" value="Scavenger_mRNA_decap_enz_N"/>
</dbReference>
<dbReference type="Pfam" id="PF09814">
    <property type="entry name" value="HECT_2"/>
    <property type="match status" value="1"/>
</dbReference>
<dbReference type="EMBL" id="CALOZG010000085">
    <property type="protein sequence ID" value="CAH4037575.1"/>
    <property type="molecule type" value="Genomic_DNA"/>
</dbReference>
<evidence type="ECO:0000256" key="5">
    <source>
        <dbReference type="ARBA" id="ARBA00012520"/>
    </source>
</evidence>
<dbReference type="PANTHER" id="PTHR12978:SF0">
    <property type="entry name" value="M7GPPPX DIPHOSPHATASE"/>
    <property type="match status" value="1"/>
</dbReference>
<evidence type="ECO:0000256" key="11">
    <source>
        <dbReference type="ARBA" id="ARBA00022990"/>
    </source>
</evidence>
<dbReference type="Gene3D" id="3.30.428.10">
    <property type="entry name" value="HIT-like"/>
    <property type="match status" value="1"/>
</dbReference>
<dbReference type="InterPro" id="IPR008594">
    <property type="entry name" value="DcpS/DCS2"/>
</dbReference>
<dbReference type="GO" id="GO:0000290">
    <property type="term" value="P:deadenylation-dependent decapping of nuclear-transcribed mRNA"/>
    <property type="evidence" value="ECO:0007669"/>
    <property type="project" value="InterPro"/>
</dbReference>
<dbReference type="PANTHER" id="PTHR12978">
    <property type="entry name" value="HISTIDINE TRIAD HIT PROTEIN MEMBER"/>
    <property type="match status" value="1"/>
</dbReference>
<comment type="subunit">
    <text evidence="4">Homodimer. Associates with components of the exosome multienzyme ribonuclease complex, such as EXOSC3 and EXOSC4. Interacts with NDOR1.</text>
</comment>
<keyword evidence="11" id="KW-0007">Acetylation</keyword>
<keyword evidence="12" id="KW-0508">mRNA splicing</keyword>
<organism evidence="21 22">
    <name type="scientific">Pieris brassicae</name>
    <name type="common">White butterfly</name>
    <name type="synonym">Large white butterfly</name>
    <dbReference type="NCBI Taxonomy" id="7116"/>
    <lineage>
        <taxon>Eukaryota</taxon>
        <taxon>Metazoa</taxon>
        <taxon>Ecdysozoa</taxon>
        <taxon>Arthropoda</taxon>
        <taxon>Hexapoda</taxon>
        <taxon>Insecta</taxon>
        <taxon>Pterygota</taxon>
        <taxon>Neoptera</taxon>
        <taxon>Endopterygota</taxon>
        <taxon>Lepidoptera</taxon>
        <taxon>Glossata</taxon>
        <taxon>Ditrysia</taxon>
        <taxon>Papilionoidea</taxon>
        <taxon>Pieridae</taxon>
        <taxon>Pierinae</taxon>
        <taxon>Pieris</taxon>
    </lineage>
</organism>
<comment type="similarity">
    <text evidence="3">Belongs to the HIT family.</text>
</comment>
<evidence type="ECO:0000256" key="4">
    <source>
        <dbReference type="ARBA" id="ARBA00011140"/>
    </source>
</evidence>
<comment type="caution">
    <text evidence="21">The sequence shown here is derived from an EMBL/GenBank/DDBJ whole genome shotgun (WGS) entry which is preliminary data.</text>
</comment>
<keyword evidence="13" id="KW-0539">Nucleus</keyword>
<evidence type="ECO:0000256" key="14">
    <source>
        <dbReference type="ARBA" id="ARBA00029885"/>
    </source>
</evidence>
<proteinExistence type="inferred from homology"/>
<dbReference type="GO" id="GO:0006397">
    <property type="term" value="P:mRNA processing"/>
    <property type="evidence" value="ECO:0007669"/>
    <property type="project" value="UniProtKB-KW"/>
</dbReference>
<comment type="catalytic activity">
    <reaction evidence="20">
        <text>a 5'-end (N(7)-methyl 5'-triphosphoguanosine)-ribonucleoside in mRNA + H2O = N(7)-methyl-GMP + a 5'-end diphospho-ribonucleoside in mRNA + 2 H(+)</text>
        <dbReference type="Rhea" id="RHEA:65388"/>
        <dbReference type="Rhea" id="RHEA-COMP:17165"/>
        <dbReference type="Rhea" id="RHEA-COMP:17167"/>
        <dbReference type="ChEBI" id="CHEBI:15377"/>
        <dbReference type="ChEBI" id="CHEBI:15378"/>
        <dbReference type="ChEBI" id="CHEBI:58285"/>
        <dbReference type="ChEBI" id="CHEBI:156461"/>
        <dbReference type="ChEBI" id="CHEBI:167616"/>
        <dbReference type="EC" id="3.6.1.59"/>
    </reaction>
</comment>
<evidence type="ECO:0000256" key="10">
    <source>
        <dbReference type="ARBA" id="ARBA00022801"/>
    </source>
</evidence>
<accession>A0A9P0XJR1</accession>
<evidence type="ECO:0000256" key="7">
    <source>
        <dbReference type="ARBA" id="ARBA00022490"/>
    </source>
</evidence>
<dbReference type="SUPFAM" id="SSF54197">
    <property type="entry name" value="HIT-like"/>
    <property type="match status" value="1"/>
</dbReference>
<evidence type="ECO:0000256" key="9">
    <source>
        <dbReference type="ARBA" id="ARBA00022664"/>
    </source>
</evidence>
<dbReference type="FunFam" id="3.30.428.10:FF:000006">
    <property type="entry name" value="m7GpppX diphosphatase"/>
    <property type="match status" value="1"/>
</dbReference>
<evidence type="ECO:0000256" key="19">
    <source>
        <dbReference type="ARBA" id="ARBA00032946"/>
    </source>
</evidence>
<keyword evidence="22" id="KW-1185">Reference proteome</keyword>
<dbReference type="GO" id="GO:0008380">
    <property type="term" value="P:RNA splicing"/>
    <property type="evidence" value="ECO:0007669"/>
    <property type="project" value="UniProtKB-KW"/>
</dbReference>
<keyword evidence="9" id="KW-0507">mRNA processing</keyword>
<dbReference type="GO" id="GO:0000340">
    <property type="term" value="F:RNA 7-methylguanosine cap binding"/>
    <property type="evidence" value="ECO:0007669"/>
    <property type="project" value="TreeGrafter"/>
</dbReference>
<dbReference type="InterPro" id="IPR019193">
    <property type="entry name" value="UBQ-conj_enz_E2-bd_prot"/>
</dbReference>
<evidence type="ECO:0000313" key="22">
    <source>
        <dbReference type="Proteomes" id="UP001152562"/>
    </source>
</evidence>
<keyword evidence="8" id="KW-0597">Phosphoprotein</keyword>
<evidence type="ECO:0000256" key="13">
    <source>
        <dbReference type="ARBA" id="ARBA00023242"/>
    </source>
</evidence>
<keyword evidence="10" id="KW-0378">Hydrolase</keyword>
<evidence type="ECO:0000256" key="6">
    <source>
        <dbReference type="ARBA" id="ARBA00015636"/>
    </source>
</evidence>
<evidence type="ECO:0000313" key="21">
    <source>
        <dbReference type="EMBL" id="CAH4037575.1"/>
    </source>
</evidence>
<evidence type="ECO:0000256" key="17">
    <source>
        <dbReference type="ARBA" id="ARBA00030789"/>
    </source>
</evidence>
<evidence type="ECO:0000256" key="3">
    <source>
        <dbReference type="ARBA" id="ARBA00010208"/>
    </source>
</evidence>
<protein>
    <recommendedName>
        <fullName evidence="6">m7GpppX diphosphatase</fullName>
        <ecNumber evidence="5">3.6.1.59</ecNumber>
    </recommendedName>
    <alternativeName>
        <fullName evidence="19">DCS-1</fullName>
    </alternativeName>
    <alternativeName>
        <fullName evidence="16">Decapping scavenger enzyme</fullName>
    </alternativeName>
    <alternativeName>
        <fullName evidence="17">Hint-related 7meGMP-directed hydrolase</fullName>
    </alternativeName>
    <alternativeName>
        <fullName evidence="15">Histidine triad nucleotide-binding protein 5</fullName>
    </alternativeName>
    <alternativeName>
        <fullName evidence="18">Histidine triad protein member 5</fullName>
    </alternativeName>
    <alternativeName>
        <fullName evidence="14">Scavenger mRNA-decapping enzyme DcpS</fullName>
    </alternativeName>
</protein>
<evidence type="ECO:0000256" key="18">
    <source>
        <dbReference type="ARBA" id="ARBA00030830"/>
    </source>
</evidence>
<reference evidence="21" key="1">
    <citation type="submission" date="2022-05" db="EMBL/GenBank/DDBJ databases">
        <authorList>
            <person name="Okamura Y."/>
        </authorList>
    </citation>
    <scope>NUCLEOTIDE SEQUENCE</scope>
</reference>
<evidence type="ECO:0000256" key="12">
    <source>
        <dbReference type="ARBA" id="ARBA00023187"/>
    </source>
</evidence>
<dbReference type="Gene3D" id="3.30.200.40">
    <property type="entry name" value="Scavenger mRNA decapping enzyme, N-terminal domain"/>
    <property type="match status" value="1"/>
</dbReference>
<evidence type="ECO:0000256" key="8">
    <source>
        <dbReference type="ARBA" id="ARBA00022553"/>
    </source>
</evidence>
<dbReference type="EC" id="3.6.1.59" evidence="5"/>
<dbReference type="Pfam" id="PF05652">
    <property type="entry name" value="DcpS"/>
    <property type="match status" value="1"/>
</dbReference>
<dbReference type="Pfam" id="PF11969">
    <property type="entry name" value="DcpS_C"/>
    <property type="match status" value="1"/>
</dbReference>